<name>A0A7R9PDS4_TIMCA</name>
<evidence type="ECO:0000313" key="1">
    <source>
        <dbReference type="EMBL" id="CAD7579482.1"/>
    </source>
</evidence>
<sequence length="73" mass="7506">MRPMSVTWLNTARARTGSVPRTFTRRMATPVGATPGTASLGCAPPSTSSVAQRVTNSVSSSSILRGPSTAIAE</sequence>
<reference evidence="1" key="1">
    <citation type="submission" date="2020-11" db="EMBL/GenBank/DDBJ databases">
        <authorList>
            <person name="Tran Van P."/>
        </authorList>
    </citation>
    <scope>NUCLEOTIDE SEQUENCE</scope>
</reference>
<accession>A0A7R9PDS4</accession>
<protein>
    <submittedName>
        <fullName evidence="1">(California timema) hypothetical protein</fullName>
    </submittedName>
</protein>
<gene>
    <name evidence="1" type="ORF">TCMB3V08_LOCUS12016</name>
</gene>
<organism evidence="1">
    <name type="scientific">Timema californicum</name>
    <name type="common">California timema</name>
    <name type="synonym">Walking stick</name>
    <dbReference type="NCBI Taxonomy" id="61474"/>
    <lineage>
        <taxon>Eukaryota</taxon>
        <taxon>Metazoa</taxon>
        <taxon>Ecdysozoa</taxon>
        <taxon>Arthropoda</taxon>
        <taxon>Hexapoda</taxon>
        <taxon>Insecta</taxon>
        <taxon>Pterygota</taxon>
        <taxon>Neoptera</taxon>
        <taxon>Polyneoptera</taxon>
        <taxon>Phasmatodea</taxon>
        <taxon>Timematodea</taxon>
        <taxon>Timematoidea</taxon>
        <taxon>Timematidae</taxon>
        <taxon>Timema</taxon>
    </lineage>
</organism>
<dbReference type="AlphaFoldDB" id="A0A7R9PDS4"/>
<dbReference type="EMBL" id="OE192008">
    <property type="protein sequence ID" value="CAD7579482.1"/>
    <property type="molecule type" value="Genomic_DNA"/>
</dbReference>
<proteinExistence type="predicted"/>